<sequence>MLRPLLCLAVLAGSVGTAACRSDADPPRTAGTPSTSASSGSPVATPSRSPACPSAREFIKAMDARGWPHYKVTRRIVCDGGWATTTVEVTTVVADPARAVARLVGGRWHAVIFGTDGLCEAPGMRPAPAGIRKALGPYC</sequence>
<feature type="chain" id="PRO_5038721242" description="Lipoprotein" evidence="2">
    <location>
        <begin position="20"/>
        <end position="139"/>
    </location>
</feature>
<gene>
    <name evidence="3" type="ORF">FB559_1758</name>
</gene>
<keyword evidence="4" id="KW-1185">Reference proteome</keyword>
<feature type="compositionally biased region" description="Low complexity" evidence="1">
    <location>
        <begin position="27"/>
        <end position="47"/>
    </location>
</feature>
<feature type="region of interest" description="Disordered" evidence="1">
    <location>
        <begin position="20"/>
        <end position="52"/>
    </location>
</feature>
<dbReference type="AlphaFoldDB" id="A0A543CGK3"/>
<comment type="caution">
    <text evidence="3">The sequence shown here is derived from an EMBL/GenBank/DDBJ whole genome shotgun (WGS) entry which is preliminary data.</text>
</comment>
<reference evidence="3 4" key="1">
    <citation type="submission" date="2019-06" db="EMBL/GenBank/DDBJ databases">
        <title>Sequencing the genomes of 1000 actinobacteria strains.</title>
        <authorList>
            <person name="Klenk H.-P."/>
        </authorList>
    </citation>
    <scope>NUCLEOTIDE SEQUENCE [LARGE SCALE GENOMIC DNA]</scope>
    <source>
        <strain evidence="3 4">DSM 102200</strain>
    </source>
</reference>
<keyword evidence="2" id="KW-0732">Signal</keyword>
<dbReference type="EMBL" id="VFOZ01000001">
    <property type="protein sequence ID" value="TQL96234.1"/>
    <property type="molecule type" value="Genomic_DNA"/>
</dbReference>
<dbReference type="RefSeq" id="WP_141955112.1">
    <property type="nucleotide sequence ID" value="NZ_VFOZ01000001.1"/>
</dbReference>
<protein>
    <recommendedName>
        <fullName evidence="5">Lipoprotein</fullName>
    </recommendedName>
</protein>
<dbReference type="OrthoDB" id="9980685at2"/>
<dbReference type="Proteomes" id="UP000316096">
    <property type="component" value="Unassembled WGS sequence"/>
</dbReference>
<evidence type="ECO:0000313" key="4">
    <source>
        <dbReference type="Proteomes" id="UP000316096"/>
    </source>
</evidence>
<dbReference type="PROSITE" id="PS51257">
    <property type="entry name" value="PROKAR_LIPOPROTEIN"/>
    <property type="match status" value="1"/>
</dbReference>
<accession>A0A543CGK3</accession>
<proteinExistence type="predicted"/>
<organism evidence="3 4">
    <name type="scientific">Actinoallomurus bryophytorum</name>
    <dbReference type="NCBI Taxonomy" id="1490222"/>
    <lineage>
        <taxon>Bacteria</taxon>
        <taxon>Bacillati</taxon>
        <taxon>Actinomycetota</taxon>
        <taxon>Actinomycetes</taxon>
        <taxon>Streptosporangiales</taxon>
        <taxon>Thermomonosporaceae</taxon>
        <taxon>Actinoallomurus</taxon>
    </lineage>
</organism>
<evidence type="ECO:0000313" key="3">
    <source>
        <dbReference type="EMBL" id="TQL96234.1"/>
    </source>
</evidence>
<evidence type="ECO:0000256" key="2">
    <source>
        <dbReference type="SAM" id="SignalP"/>
    </source>
</evidence>
<feature type="signal peptide" evidence="2">
    <location>
        <begin position="1"/>
        <end position="19"/>
    </location>
</feature>
<evidence type="ECO:0000256" key="1">
    <source>
        <dbReference type="SAM" id="MobiDB-lite"/>
    </source>
</evidence>
<name>A0A543CGK3_9ACTN</name>
<evidence type="ECO:0008006" key="5">
    <source>
        <dbReference type="Google" id="ProtNLM"/>
    </source>
</evidence>